<gene>
    <name evidence="3" type="primary">ycdT_2</name>
    <name evidence="3" type="ORF">MCHLDSM_03536</name>
</gene>
<dbReference type="EMBL" id="JYNL01000030">
    <property type="protein sequence ID" value="KMO75317.1"/>
    <property type="molecule type" value="Genomic_DNA"/>
</dbReference>
<feature type="transmembrane region" description="Helical" evidence="1">
    <location>
        <begin position="85"/>
        <end position="106"/>
    </location>
</feature>
<name>A0A0J6W0V4_9MYCO</name>
<organism evidence="3 4">
    <name type="scientific">Mycolicibacterium chlorophenolicum</name>
    <dbReference type="NCBI Taxonomy" id="37916"/>
    <lineage>
        <taxon>Bacteria</taxon>
        <taxon>Bacillati</taxon>
        <taxon>Actinomycetota</taxon>
        <taxon>Actinomycetes</taxon>
        <taxon>Mycobacteriales</taxon>
        <taxon>Mycobacteriaceae</taxon>
        <taxon>Mycolicibacterium</taxon>
    </lineage>
</organism>
<reference evidence="3 4" key="1">
    <citation type="journal article" date="2015" name="Genome Biol. Evol.">
        <title>Characterization of Three Mycobacterium spp. with Potential Use in Bioremediation by Genome Sequencing and Comparative Genomics.</title>
        <authorList>
            <person name="Das S."/>
            <person name="Pettersson B.M."/>
            <person name="Behra P.R."/>
            <person name="Ramesh M."/>
            <person name="Dasgupta S."/>
            <person name="Bhattacharya A."/>
            <person name="Kirsebom L.A."/>
        </authorList>
    </citation>
    <scope>NUCLEOTIDE SEQUENCE [LARGE SCALE GENOMIC DNA]</scope>
    <source>
        <strain evidence="3 4">DSM 43826</strain>
    </source>
</reference>
<dbReference type="GO" id="GO:0043709">
    <property type="term" value="P:cell adhesion involved in single-species biofilm formation"/>
    <property type="evidence" value="ECO:0007669"/>
    <property type="project" value="TreeGrafter"/>
</dbReference>
<dbReference type="GO" id="GO:1902201">
    <property type="term" value="P:negative regulation of bacterial-type flagellum-dependent cell motility"/>
    <property type="evidence" value="ECO:0007669"/>
    <property type="project" value="TreeGrafter"/>
</dbReference>
<dbReference type="PANTHER" id="PTHR45138:SF9">
    <property type="entry name" value="DIGUANYLATE CYCLASE DGCM-RELATED"/>
    <property type="match status" value="1"/>
</dbReference>
<feature type="transmembrane region" description="Helical" evidence="1">
    <location>
        <begin position="12"/>
        <end position="29"/>
    </location>
</feature>
<dbReference type="PROSITE" id="PS50887">
    <property type="entry name" value="GGDEF"/>
    <property type="match status" value="1"/>
</dbReference>
<dbReference type="InterPro" id="IPR029787">
    <property type="entry name" value="Nucleotide_cyclase"/>
</dbReference>
<feature type="domain" description="GGDEF" evidence="2">
    <location>
        <begin position="328"/>
        <end position="465"/>
    </location>
</feature>
<evidence type="ECO:0000259" key="2">
    <source>
        <dbReference type="PROSITE" id="PS50887"/>
    </source>
</evidence>
<keyword evidence="3" id="KW-0808">Transferase</keyword>
<evidence type="ECO:0000313" key="3">
    <source>
        <dbReference type="EMBL" id="KMO75317.1"/>
    </source>
</evidence>
<proteinExistence type="predicted"/>
<evidence type="ECO:0000256" key="1">
    <source>
        <dbReference type="SAM" id="Phobius"/>
    </source>
</evidence>
<dbReference type="GO" id="GO:0005886">
    <property type="term" value="C:plasma membrane"/>
    <property type="evidence" value="ECO:0007669"/>
    <property type="project" value="TreeGrafter"/>
</dbReference>
<dbReference type="Proteomes" id="UP000036513">
    <property type="component" value="Unassembled WGS sequence"/>
</dbReference>
<dbReference type="CDD" id="cd01949">
    <property type="entry name" value="GGDEF"/>
    <property type="match status" value="1"/>
</dbReference>
<keyword evidence="1" id="KW-0812">Transmembrane</keyword>
<dbReference type="EC" id="2.7.7.65" evidence="3"/>
<comment type="caution">
    <text evidence="3">The sequence shown here is derived from an EMBL/GenBank/DDBJ whole genome shotgun (WGS) entry which is preliminary data.</text>
</comment>
<dbReference type="Pfam" id="PF00990">
    <property type="entry name" value="GGDEF"/>
    <property type="match status" value="1"/>
</dbReference>
<keyword evidence="1" id="KW-0472">Membrane</keyword>
<feature type="transmembrane region" description="Helical" evidence="1">
    <location>
        <begin position="186"/>
        <end position="209"/>
    </location>
</feature>
<feature type="transmembrane region" description="Helical" evidence="1">
    <location>
        <begin position="118"/>
        <end position="147"/>
    </location>
</feature>
<protein>
    <submittedName>
        <fullName evidence="3">Putative diguanylate cyclase YcdT</fullName>
        <ecNumber evidence="3">2.7.7.65</ecNumber>
    </submittedName>
</protein>
<dbReference type="NCBIfam" id="TIGR00254">
    <property type="entry name" value="GGDEF"/>
    <property type="match status" value="1"/>
</dbReference>
<dbReference type="InterPro" id="IPR000160">
    <property type="entry name" value="GGDEF_dom"/>
</dbReference>
<dbReference type="STRING" id="37916.MCHLDSM_03536"/>
<feature type="transmembrane region" description="Helical" evidence="1">
    <location>
        <begin position="268"/>
        <end position="285"/>
    </location>
</feature>
<dbReference type="InterPro" id="IPR043128">
    <property type="entry name" value="Rev_trsase/Diguanyl_cyclase"/>
</dbReference>
<keyword evidence="4" id="KW-1185">Reference proteome</keyword>
<dbReference type="Gene3D" id="3.30.70.270">
    <property type="match status" value="1"/>
</dbReference>
<feature type="transmembrane region" description="Helical" evidence="1">
    <location>
        <begin position="244"/>
        <end position="262"/>
    </location>
</feature>
<dbReference type="RefSeq" id="WP_048471017.1">
    <property type="nucleotide sequence ID" value="NZ_JYNL01000030.1"/>
</dbReference>
<accession>A0A0J6W0V4</accession>
<dbReference type="SMR" id="A0A0J6W0V4"/>
<dbReference type="PATRIC" id="fig|37916.4.peg.3470"/>
<sequence>MTLASFAGTRAVRALAVGVVIFTASVAGIDSRLPESIAVLWPANAILLAVLVRHRAARRHLEVWSAAAVGYVAADLSQGTAATPAVVLAVANLAGVVVALLVFVRLDVADVRVATPSTVVRLASGCVAGCAVGAVIGATVAVSYFGGTWPEGWLSWFACDLVNYACLLPVLLTVRRWRWTSWTGLVGALRTVATSWTLLIALLVVAWLMRDSGSAVAFTMPALMACALGGRMFATALMVMTSTVAMLALSVGVGASAAPAPVSTTTQIALALLALGPLLVAAATAERRRLLDEIRQATTRDDLTGVLRRGEFAARAQELLAHGDSTGMPTAFLMMDLDHFKLLNDRRGHRAGDQALVEFSAILRDVLGSQRDDPRGAIIGRVGGEEFAALLPGVSVERARALAEEIRRRQEDRARADFGADGSTVSIGVSGCTGRHTLDELMMSADASVYSAKRQGRNDVVVFADTVLRAVGD</sequence>
<keyword evidence="3" id="KW-0548">Nucleotidyltransferase</keyword>
<keyword evidence="1" id="KW-1133">Transmembrane helix</keyword>
<feature type="transmembrane region" description="Helical" evidence="1">
    <location>
        <begin position="153"/>
        <end position="174"/>
    </location>
</feature>
<dbReference type="SMART" id="SM00267">
    <property type="entry name" value="GGDEF"/>
    <property type="match status" value="1"/>
</dbReference>
<dbReference type="SUPFAM" id="SSF55073">
    <property type="entry name" value="Nucleotide cyclase"/>
    <property type="match status" value="1"/>
</dbReference>
<dbReference type="PANTHER" id="PTHR45138">
    <property type="entry name" value="REGULATORY COMPONENTS OF SENSORY TRANSDUCTION SYSTEM"/>
    <property type="match status" value="1"/>
</dbReference>
<dbReference type="GO" id="GO:0052621">
    <property type="term" value="F:diguanylate cyclase activity"/>
    <property type="evidence" value="ECO:0007669"/>
    <property type="project" value="UniProtKB-EC"/>
</dbReference>
<evidence type="ECO:0000313" key="4">
    <source>
        <dbReference type="Proteomes" id="UP000036513"/>
    </source>
</evidence>
<dbReference type="AlphaFoldDB" id="A0A0J6W0V4"/>
<dbReference type="InterPro" id="IPR050469">
    <property type="entry name" value="Diguanylate_Cyclase"/>
</dbReference>